<feature type="domain" description="N-acetyltransferase" evidence="1">
    <location>
        <begin position="1"/>
        <end position="57"/>
    </location>
</feature>
<evidence type="ECO:0000313" key="2">
    <source>
        <dbReference type="EMBL" id="EHK78899.1"/>
    </source>
</evidence>
<dbReference type="InterPro" id="IPR000182">
    <property type="entry name" value="GNAT_dom"/>
</dbReference>
<name>H0FVJ3_RHIML</name>
<dbReference type="PATRIC" id="fig|1107881.3.peg.1125"/>
<evidence type="ECO:0000259" key="1">
    <source>
        <dbReference type="PROSITE" id="PS51186"/>
    </source>
</evidence>
<evidence type="ECO:0000313" key="3">
    <source>
        <dbReference type="Proteomes" id="UP000004038"/>
    </source>
</evidence>
<dbReference type="Proteomes" id="UP000004038">
    <property type="component" value="Unassembled WGS sequence"/>
</dbReference>
<dbReference type="EMBL" id="AGVV01000007">
    <property type="protein sequence ID" value="EHK78899.1"/>
    <property type="molecule type" value="Genomic_DNA"/>
</dbReference>
<dbReference type="InterPro" id="IPR016181">
    <property type="entry name" value="Acyl_CoA_acyltransferase"/>
</dbReference>
<sequence>MAAVWVEAEHRGRGIGRALVRRAAEVAFDLGHEIAYLCALPEKRSFYEGLGWRVKGS</sequence>
<reference evidence="2 3" key="1">
    <citation type="journal article" date="2012" name="J. Bacteriol.">
        <title>Draft Genome Sequence of Sinorhizobium meliloti CCNWSX0020, a Nitrogen-Fixing Symbiont with Copper Tolerance Capability Isolated from Lead-Zinc Mine Tailings.</title>
        <authorList>
            <person name="Li Z."/>
            <person name="Ma Z."/>
            <person name="Hao X."/>
            <person name="Wei G."/>
        </authorList>
    </citation>
    <scope>NUCLEOTIDE SEQUENCE [LARGE SCALE GENOMIC DNA]</scope>
    <source>
        <strain evidence="2 3">CCNWSX0020</strain>
    </source>
</reference>
<dbReference type="Gene3D" id="3.40.630.30">
    <property type="match status" value="1"/>
</dbReference>
<accession>H0FVJ3</accession>
<dbReference type="Pfam" id="PF13508">
    <property type="entry name" value="Acetyltransf_7"/>
    <property type="match status" value="1"/>
</dbReference>
<keyword evidence="2" id="KW-0808">Transferase</keyword>
<dbReference type="AlphaFoldDB" id="H0FVJ3"/>
<dbReference type="GO" id="GO:0016747">
    <property type="term" value="F:acyltransferase activity, transferring groups other than amino-acyl groups"/>
    <property type="evidence" value="ECO:0007669"/>
    <property type="project" value="InterPro"/>
</dbReference>
<protein>
    <submittedName>
        <fullName evidence="2">GCN5-like N-acetyltransferase</fullName>
    </submittedName>
</protein>
<organism evidence="2 3">
    <name type="scientific">Sinorhizobium meliloti CCNWSX0020</name>
    <dbReference type="NCBI Taxonomy" id="1107881"/>
    <lineage>
        <taxon>Bacteria</taxon>
        <taxon>Pseudomonadati</taxon>
        <taxon>Pseudomonadota</taxon>
        <taxon>Alphaproteobacteria</taxon>
        <taxon>Hyphomicrobiales</taxon>
        <taxon>Rhizobiaceae</taxon>
        <taxon>Sinorhizobium/Ensifer group</taxon>
        <taxon>Sinorhizobium</taxon>
    </lineage>
</organism>
<dbReference type="SUPFAM" id="SSF55729">
    <property type="entry name" value="Acyl-CoA N-acyltransferases (Nat)"/>
    <property type="match status" value="1"/>
</dbReference>
<proteinExistence type="predicted"/>
<gene>
    <name evidence="2" type="ORF">SM0020_05612</name>
</gene>
<dbReference type="CDD" id="cd04301">
    <property type="entry name" value="NAT_SF"/>
    <property type="match status" value="1"/>
</dbReference>
<dbReference type="PROSITE" id="PS51186">
    <property type="entry name" value="GNAT"/>
    <property type="match status" value="1"/>
</dbReference>